<dbReference type="InterPro" id="IPR051911">
    <property type="entry name" value="SDR_oxidoreductase"/>
</dbReference>
<dbReference type="SUPFAM" id="SSF51735">
    <property type="entry name" value="NAD(P)-binding Rossmann-fold domains"/>
    <property type="match status" value="1"/>
</dbReference>
<dbReference type="EMBL" id="JACYGY010000001">
    <property type="protein sequence ID" value="MBE9461343.1"/>
    <property type="molecule type" value="Genomic_DNA"/>
</dbReference>
<comment type="similarity">
    <text evidence="1">Belongs to the short-chain dehydrogenases/reductases (SDR) family.</text>
</comment>
<name>A0ABR9W7E4_9BACT</name>
<dbReference type="PANTHER" id="PTHR43976">
    <property type="entry name" value="SHORT CHAIN DEHYDROGENASE"/>
    <property type="match status" value="1"/>
</dbReference>
<comment type="caution">
    <text evidence="2">The sequence shown here is derived from an EMBL/GenBank/DDBJ whole genome shotgun (WGS) entry which is preliminary data.</text>
</comment>
<organism evidence="2 3">
    <name type="scientific">Dyadobacter subterraneus</name>
    <dbReference type="NCBI Taxonomy" id="2773304"/>
    <lineage>
        <taxon>Bacteria</taxon>
        <taxon>Pseudomonadati</taxon>
        <taxon>Bacteroidota</taxon>
        <taxon>Cytophagia</taxon>
        <taxon>Cytophagales</taxon>
        <taxon>Spirosomataceae</taxon>
        <taxon>Dyadobacter</taxon>
    </lineage>
</organism>
<evidence type="ECO:0000313" key="2">
    <source>
        <dbReference type="EMBL" id="MBE9461343.1"/>
    </source>
</evidence>
<dbReference type="PRINTS" id="PR00081">
    <property type="entry name" value="GDHRDH"/>
</dbReference>
<protein>
    <submittedName>
        <fullName evidence="2">SDR family NAD(P)-dependent oxidoreductase</fullName>
    </submittedName>
</protein>
<dbReference type="Gene3D" id="3.40.50.720">
    <property type="entry name" value="NAD(P)-binding Rossmann-like Domain"/>
    <property type="match status" value="1"/>
</dbReference>
<dbReference type="InterPro" id="IPR002347">
    <property type="entry name" value="SDR_fam"/>
</dbReference>
<reference evidence="3" key="1">
    <citation type="submission" date="2023-07" db="EMBL/GenBank/DDBJ databases">
        <title>Dyadobacter sp. nov 'subterranea' isolated from contaminted grondwater.</title>
        <authorList>
            <person name="Szabo I."/>
            <person name="Al-Omari J."/>
            <person name="Szerdahelyi S.G."/>
            <person name="Rado J."/>
        </authorList>
    </citation>
    <scope>NUCLEOTIDE SEQUENCE [LARGE SCALE GENOMIC DNA]</scope>
    <source>
        <strain evidence="3">UP-52</strain>
    </source>
</reference>
<evidence type="ECO:0000313" key="3">
    <source>
        <dbReference type="Proteomes" id="UP000634134"/>
    </source>
</evidence>
<dbReference type="Proteomes" id="UP000634134">
    <property type="component" value="Unassembled WGS sequence"/>
</dbReference>
<gene>
    <name evidence="2" type="ORF">IEE83_05560</name>
</gene>
<dbReference type="PANTHER" id="PTHR43976:SF9">
    <property type="entry name" value="OXIDOREDUCTASE"/>
    <property type="match status" value="1"/>
</dbReference>
<accession>A0ABR9W7E4</accession>
<dbReference type="InterPro" id="IPR036291">
    <property type="entry name" value="NAD(P)-bd_dom_sf"/>
</dbReference>
<dbReference type="Pfam" id="PF00106">
    <property type="entry name" value="adh_short"/>
    <property type="match status" value="1"/>
</dbReference>
<dbReference type="RefSeq" id="WP_194119613.1">
    <property type="nucleotide sequence ID" value="NZ_JACYGY010000001.1"/>
</dbReference>
<keyword evidence="3" id="KW-1185">Reference proteome</keyword>
<dbReference type="PRINTS" id="PR00080">
    <property type="entry name" value="SDRFAMILY"/>
</dbReference>
<evidence type="ECO:0000256" key="1">
    <source>
        <dbReference type="RuleBase" id="RU000363"/>
    </source>
</evidence>
<proteinExistence type="inferred from homology"/>
<sequence length="283" mass="30740">MKQTIVITGTSSGFGTLMVKTFSNAGHTVIATMRNAATKNKEVAEELGKLPGVEVVELNVADDTSVNQGIAYILEKYGKIDVLINNAAIQGNGLLEAYSIAQIQKIMDVNVYGILRLYKEVLPAMRAVKNGLIINISSSSGRVSIPFQVPYNTSKFAIESITEGGYEELIGQGIETVLIEPGAFLTELYAKEGTHADRADILESYGDDTLKIITSFSEKFGATLMKHQPDIQIVADAAVTLVNMEKGTRPLRTPIDPIAGGLEVEYNDATTEIKGRWMKMYIS</sequence>